<evidence type="ECO:0000313" key="4">
    <source>
        <dbReference type="Proteomes" id="UP000242687"/>
    </source>
</evidence>
<evidence type="ECO:0008006" key="5">
    <source>
        <dbReference type="Google" id="ProtNLM"/>
    </source>
</evidence>
<dbReference type="EMBL" id="PGFJ01000001">
    <property type="protein sequence ID" value="PJJ83834.1"/>
    <property type="molecule type" value="Genomic_DNA"/>
</dbReference>
<evidence type="ECO:0000256" key="1">
    <source>
        <dbReference type="SAM" id="Phobius"/>
    </source>
</evidence>
<keyword evidence="1" id="KW-1133">Transmembrane helix</keyword>
<evidence type="ECO:0000256" key="2">
    <source>
        <dbReference type="SAM" id="SignalP"/>
    </source>
</evidence>
<feature type="signal peptide" evidence="2">
    <location>
        <begin position="1"/>
        <end position="21"/>
    </location>
</feature>
<dbReference type="OrthoDB" id="5491447at2"/>
<dbReference type="AlphaFoldDB" id="A0A2H9VSP5"/>
<name>A0A2H9VSP5_9SPHI</name>
<accession>A0A2H9VSP5</accession>
<feature type="transmembrane region" description="Helical" evidence="1">
    <location>
        <begin position="94"/>
        <end position="116"/>
    </location>
</feature>
<evidence type="ECO:0000313" key="3">
    <source>
        <dbReference type="EMBL" id="PJJ83834.1"/>
    </source>
</evidence>
<proteinExistence type="predicted"/>
<dbReference type="RefSeq" id="WP_100340072.1">
    <property type="nucleotide sequence ID" value="NZ_PGFJ01000001.1"/>
</dbReference>
<feature type="chain" id="PRO_5014151224" description="DUF4129 domain-containing protein" evidence="2">
    <location>
        <begin position="22"/>
        <end position="244"/>
    </location>
</feature>
<gene>
    <name evidence="3" type="ORF">CLV57_0829</name>
</gene>
<reference evidence="3 4" key="1">
    <citation type="submission" date="2017-11" db="EMBL/GenBank/DDBJ databases">
        <title>Genomic Encyclopedia of Archaeal and Bacterial Type Strains, Phase II (KMG-II): From Individual Species to Whole Genera.</title>
        <authorList>
            <person name="Goeker M."/>
        </authorList>
    </citation>
    <scope>NUCLEOTIDE SEQUENCE [LARGE SCALE GENOMIC DNA]</scope>
    <source>
        <strain evidence="3 4">DSM 28175</strain>
    </source>
</reference>
<keyword evidence="1" id="KW-0472">Membrane</keyword>
<protein>
    <recommendedName>
        <fullName evidence="5">DUF4129 domain-containing protein</fullName>
    </recommendedName>
</protein>
<comment type="caution">
    <text evidence="3">The sequence shown here is derived from an EMBL/GenBank/DDBJ whole genome shotgun (WGS) entry which is preliminary data.</text>
</comment>
<dbReference type="Proteomes" id="UP000242687">
    <property type="component" value="Unassembled WGS sequence"/>
</dbReference>
<sequence>MFRYVTLILLFFSLITGWAFCAVVPTQQKKPLIVQYDTVKVEKRNLDKHALQEYLKQDDFKYDDTYNGVSLWDRFWHWFWSLFDAKYTSLAGRVITYTLFALGVAGVVFLIMKLAGVNPFWVIRGKSANANVPYSEHLENIHELNIDEEIGKAVSVGNYRLAVRMLYLKSLKQLNEAGSIQWDINKTNSQYSNEINNAEQRLHFNLLTRQFEYIWYGEFNIDAKAFAQVSAMFNDLKLKQHERL</sequence>
<keyword evidence="1" id="KW-0812">Transmembrane</keyword>
<keyword evidence="2" id="KW-0732">Signal</keyword>
<organism evidence="3 4">
    <name type="scientific">Mucilaginibacter auburnensis</name>
    <dbReference type="NCBI Taxonomy" id="1457233"/>
    <lineage>
        <taxon>Bacteria</taxon>
        <taxon>Pseudomonadati</taxon>
        <taxon>Bacteroidota</taxon>
        <taxon>Sphingobacteriia</taxon>
        <taxon>Sphingobacteriales</taxon>
        <taxon>Sphingobacteriaceae</taxon>
        <taxon>Mucilaginibacter</taxon>
    </lineage>
</organism>
<keyword evidence="4" id="KW-1185">Reference proteome</keyword>